<proteinExistence type="inferred from homology"/>
<name>A0A5C4VZL9_9ACTN</name>
<dbReference type="CDD" id="cd13585">
    <property type="entry name" value="PBP2_TMBP_like"/>
    <property type="match status" value="1"/>
</dbReference>
<dbReference type="Gene3D" id="3.40.190.10">
    <property type="entry name" value="Periplasmic binding protein-like II"/>
    <property type="match status" value="1"/>
</dbReference>
<dbReference type="PANTHER" id="PTHR43649:SF31">
    <property type="entry name" value="SN-GLYCEROL-3-PHOSPHATE-BINDING PERIPLASMIC PROTEIN UGPB"/>
    <property type="match status" value="1"/>
</dbReference>
<comment type="subcellular location">
    <subcellularLocation>
        <location evidence="1">Cell envelope</location>
    </subcellularLocation>
</comment>
<keyword evidence="7" id="KW-1185">Reference proteome</keyword>
<evidence type="ECO:0000256" key="4">
    <source>
        <dbReference type="ARBA" id="ARBA00022729"/>
    </source>
</evidence>
<evidence type="ECO:0000256" key="5">
    <source>
        <dbReference type="SAM" id="SignalP"/>
    </source>
</evidence>
<evidence type="ECO:0000313" key="7">
    <source>
        <dbReference type="Proteomes" id="UP000312512"/>
    </source>
</evidence>
<keyword evidence="4 5" id="KW-0732">Signal</keyword>
<reference evidence="6 7" key="1">
    <citation type="submission" date="2019-10" db="EMBL/GenBank/DDBJ databases">
        <title>Nonomuraea sp. nov., isolated from Phyllanthus amarus.</title>
        <authorList>
            <person name="Klykleung N."/>
            <person name="Tanasupawat S."/>
        </authorList>
    </citation>
    <scope>NUCLEOTIDE SEQUENCE [LARGE SCALE GENOMIC DNA]</scope>
    <source>
        <strain evidence="6 7">PA1-10</strain>
    </source>
</reference>
<gene>
    <name evidence="6" type="ORF">FH608_034995</name>
</gene>
<dbReference type="InterPro" id="IPR006059">
    <property type="entry name" value="SBP"/>
</dbReference>
<sequence length="447" mass="48444">MSRRIAIPAIAAAALLSITACGGGGSGDSGSSGGTVTLRYALWDEVQKPPIEQSIREFEKAHPTIKVQMELNNWNDYWSKLQTQLAGRSAPDVFWDHVSYFPKFSKEGVLTDLAPLIAQDKVDTSVYDPKLAEGWKVDGKVYGLPKDWDTIGLFYSAKALKDAGLTPADLDGLTWNPDDGGTFVKTLQKLTVDENGKRAGEPGFDPKKVKQYGLAMQAPTGQQDWWNFALQNGCKLQDRPWGRWTIDQPACVQAIQFVQDLRLKYHVAVPATVTNPPNGPSLDQVVGRGEAATAMDGSWMLRAFDTALPDGGFGVADLPAGPVGKGSVYNGLTEAIYAGTEHPKEAWELLKWLTSERHQRSVAQAGAVWPGITSLNGVFAEAWQAKGVDVSGFKKAAEGTTMGYPLTEAADTYNVKALDIFNQVWLGQLSAQDAAKRINDEANAAIK</sequence>
<protein>
    <submittedName>
        <fullName evidence="6">Extracellular solute-binding protein</fullName>
    </submittedName>
</protein>
<comment type="similarity">
    <text evidence="2">Belongs to the bacterial solute-binding protein 1 family.</text>
</comment>
<dbReference type="GO" id="GO:0030313">
    <property type="term" value="C:cell envelope"/>
    <property type="evidence" value="ECO:0007669"/>
    <property type="project" value="UniProtKB-SubCell"/>
</dbReference>
<accession>A0A5C4VZL9</accession>
<dbReference type="InterPro" id="IPR050490">
    <property type="entry name" value="Bact_solute-bd_prot1"/>
</dbReference>
<dbReference type="RefSeq" id="WP_139634648.1">
    <property type="nucleotide sequence ID" value="NZ_VDLX02000015.1"/>
</dbReference>
<dbReference type="AlphaFoldDB" id="A0A5C4VZL9"/>
<dbReference type="OrthoDB" id="1650177at2"/>
<evidence type="ECO:0000256" key="1">
    <source>
        <dbReference type="ARBA" id="ARBA00004196"/>
    </source>
</evidence>
<dbReference type="EMBL" id="VDLX02000015">
    <property type="protein sequence ID" value="KAB8190715.1"/>
    <property type="molecule type" value="Genomic_DNA"/>
</dbReference>
<comment type="caution">
    <text evidence="6">The sequence shown here is derived from an EMBL/GenBank/DDBJ whole genome shotgun (WGS) entry which is preliminary data.</text>
</comment>
<dbReference type="Proteomes" id="UP000312512">
    <property type="component" value="Unassembled WGS sequence"/>
</dbReference>
<keyword evidence="3" id="KW-0813">Transport</keyword>
<feature type="chain" id="PRO_5039026519" evidence="5">
    <location>
        <begin position="23"/>
        <end position="447"/>
    </location>
</feature>
<feature type="signal peptide" evidence="5">
    <location>
        <begin position="1"/>
        <end position="22"/>
    </location>
</feature>
<organism evidence="6 7">
    <name type="scientific">Nonomuraea phyllanthi</name>
    <dbReference type="NCBI Taxonomy" id="2219224"/>
    <lineage>
        <taxon>Bacteria</taxon>
        <taxon>Bacillati</taxon>
        <taxon>Actinomycetota</taxon>
        <taxon>Actinomycetes</taxon>
        <taxon>Streptosporangiales</taxon>
        <taxon>Streptosporangiaceae</taxon>
        <taxon>Nonomuraea</taxon>
    </lineage>
</organism>
<evidence type="ECO:0000256" key="2">
    <source>
        <dbReference type="ARBA" id="ARBA00008520"/>
    </source>
</evidence>
<dbReference type="PROSITE" id="PS51257">
    <property type="entry name" value="PROKAR_LIPOPROTEIN"/>
    <property type="match status" value="1"/>
</dbReference>
<evidence type="ECO:0000256" key="3">
    <source>
        <dbReference type="ARBA" id="ARBA00022448"/>
    </source>
</evidence>
<dbReference type="Pfam" id="PF01547">
    <property type="entry name" value="SBP_bac_1"/>
    <property type="match status" value="1"/>
</dbReference>
<dbReference type="SUPFAM" id="SSF53850">
    <property type="entry name" value="Periplasmic binding protein-like II"/>
    <property type="match status" value="1"/>
</dbReference>
<dbReference type="PANTHER" id="PTHR43649">
    <property type="entry name" value="ARABINOSE-BINDING PROTEIN-RELATED"/>
    <property type="match status" value="1"/>
</dbReference>
<evidence type="ECO:0000313" key="6">
    <source>
        <dbReference type="EMBL" id="KAB8190715.1"/>
    </source>
</evidence>